<feature type="transmembrane region" description="Helical" evidence="8">
    <location>
        <begin position="81"/>
        <end position="99"/>
    </location>
</feature>
<comment type="caution">
    <text evidence="10">The sequence shown here is derived from an EMBL/GenBank/DDBJ whole genome shotgun (WGS) entry which is preliminary data.</text>
</comment>
<organism evidence="10 11">
    <name type="scientific">Litorihabitans aurantiacus</name>
    <dbReference type="NCBI Taxonomy" id="1930061"/>
    <lineage>
        <taxon>Bacteria</taxon>
        <taxon>Bacillati</taxon>
        <taxon>Actinomycetota</taxon>
        <taxon>Actinomycetes</taxon>
        <taxon>Micrococcales</taxon>
        <taxon>Beutenbergiaceae</taxon>
        <taxon>Litorihabitans</taxon>
    </lineage>
</organism>
<feature type="transmembrane region" description="Helical" evidence="8">
    <location>
        <begin position="130"/>
        <end position="147"/>
    </location>
</feature>
<feature type="transmembrane region" description="Helical" evidence="8">
    <location>
        <begin position="356"/>
        <end position="378"/>
    </location>
</feature>
<dbReference type="PANTHER" id="PTHR42682">
    <property type="entry name" value="HYDROGENASE-4 COMPONENT F"/>
    <property type="match status" value="1"/>
</dbReference>
<dbReference type="GO" id="GO:0042773">
    <property type="term" value="P:ATP synthesis coupled electron transport"/>
    <property type="evidence" value="ECO:0007669"/>
    <property type="project" value="InterPro"/>
</dbReference>
<feature type="transmembrane region" description="Helical" evidence="8">
    <location>
        <begin position="436"/>
        <end position="454"/>
    </location>
</feature>
<feature type="transmembrane region" description="Helical" evidence="8">
    <location>
        <begin position="159"/>
        <end position="181"/>
    </location>
</feature>
<feature type="transmembrane region" description="Helical" evidence="8">
    <location>
        <begin position="318"/>
        <end position="344"/>
    </location>
</feature>
<name>A0AA37UUG1_9MICO</name>
<dbReference type="RefSeq" id="WP_284250181.1">
    <property type="nucleotide sequence ID" value="NZ_BSUM01000001.1"/>
</dbReference>
<reference evidence="10" key="2">
    <citation type="submission" date="2023-02" db="EMBL/GenBank/DDBJ databases">
        <authorList>
            <person name="Sun Q."/>
            <person name="Mori K."/>
        </authorList>
    </citation>
    <scope>NUCLEOTIDE SEQUENCE</scope>
    <source>
        <strain evidence="10">NBRC 112290</strain>
    </source>
</reference>
<feature type="transmembrane region" description="Helical" evidence="8">
    <location>
        <begin position="390"/>
        <end position="415"/>
    </location>
</feature>
<proteinExistence type="predicted"/>
<feature type="transmembrane region" description="Helical" evidence="8">
    <location>
        <begin position="474"/>
        <end position="493"/>
    </location>
</feature>
<dbReference type="InterPro" id="IPR001750">
    <property type="entry name" value="ND/Mrp_TM"/>
</dbReference>
<keyword evidence="2" id="KW-1003">Cell membrane</keyword>
<comment type="subcellular location">
    <subcellularLocation>
        <location evidence="1">Cell membrane</location>
        <topology evidence="1">Multi-pass membrane protein</topology>
    </subcellularLocation>
    <subcellularLocation>
        <location evidence="7">Membrane</location>
        <topology evidence="7">Multi-pass membrane protein</topology>
    </subcellularLocation>
</comment>
<keyword evidence="5" id="KW-0560">Oxidoreductase</keyword>
<dbReference type="PANTHER" id="PTHR42682:SF3">
    <property type="entry name" value="FORMATE HYDROGENLYASE SUBUNIT 3-RELATED"/>
    <property type="match status" value="1"/>
</dbReference>
<feature type="transmembrane region" description="Helical" evidence="8">
    <location>
        <begin position="106"/>
        <end position="124"/>
    </location>
</feature>
<gene>
    <name evidence="10" type="primary">ehrA-2</name>
    <name evidence="10" type="ORF">GCM10025875_13170</name>
</gene>
<evidence type="ECO:0000256" key="2">
    <source>
        <dbReference type="ARBA" id="ARBA00022475"/>
    </source>
</evidence>
<dbReference type="GO" id="GO:0005886">
    <property type="term" value="C:plasma membrane"/>
    <property type="evidence" value="ECO:0007669"/>
    <property type="project" value="UniProtKB-SubCell"/>
</dbReference>
<feature type="transmembrane region" description="Helical" evidence="8">
    <location>
        <begin position="265"/>
        <end position="286"/>
    </location>
</feature>
<sequence length="590" mass="59998">MTGLLLTATIAVPLLLAAAIGATGRARSARVAAVHGALGRYAWLGALPAGALALLGDDGEHRAEWFLLGSGAALDDVGRPLVGLAAALYALALAFVPRATTRRGEVLTAFLLLCLVGNVGVFVASDVVTFYLSFTLVSFVGYAAVIHTGTTLSRRAGTVYLVLAVLGEAAVLGALLLVASAGAVRVADVPAAVAGSPSSGLIIVLLVAGFGVKAGTVPLHVWLPLAHPAAPTPASAVLSGVMLKAGLVGWLRFLPLGEGDGEPGWGALVLALALAGAFLAVPVGLLQDDPKVILAYSSISQMGFLTALVGSALLDPGLAPACVLAAVVYAVHHGLAKGVLFLGVQAWDAERLPRRAVALVLGVAGASLAGLPMTGGFVAKYVAKEAVGDVAVPLLGAPLADVLPLVGLGSTLLLVRFAVVMHRRERDVRPTPRTRDAAWALLGIAAVVPVLALAQRYDDVLSVPGLLDSAALAAQAWPVVLGLALGAAAVRVARRPRFADTRLAHPRGDLVPPGDVVAVEERAVRAAVAAATRGFERAGAWRGSAAERVAAWPRPSAALEHLQRRVGPWAASGVVLLVLLAAGLVWAVAR</sequence>
<accession>A0AA37UUG1</accession>
<feature type="transmembrane region" description="Helical" evidence="8">
    <location>
        <begin position="293"/>
        <end position="312"/>
    </location>
</feature>
<dbReference type="Proteomes" id="UP001157161">
    <property type="component" value="Unassembled WGS sequence"/>
</dbReference>
<evidence type="ECO:0000256" key="1">
    <source>
        <dbReference type="ARBA" id="ARBA00004651"/>
    </source>
</evidence>
<dbReference type="GO" id="GO:0008137">
    <property type="term" value="F:NADH dehydrogenase (ubiquinone) activity"/>
    <property type="evidence" value="ECO:0007669"/>
    <property type="project" value="InterPro"/>
</dbReference>
<dbReference type="PRINTS" id="PR01437">
    <property type="entry name" value="NUOXDRDTASE4"/>
</dbReference>
<evidence type="ECO:0000313" key="11">
    <source>
        <dbReference type="Proteomes" id="UP001157161"/>
    </source>
</evidence>
<feature type="transmembrane region" description="Helical" evidence="8">
    <location>
        <begin position="201"/>
        <end position="223"/>
    </location>
</feature>
<evidence type="ECO:0000256" key="8">
    <source>
        <dbReference type="SAM" id="Phobius"/>
    </source>
</evidence>
<dbReference type="EMBL" id="BSUM01000001">
    <property type="protein sequence ID" value="GMA31325.1"/>
    <property type="molecule type" value="Genomic_DNA"/>
</dbReference>
<keyword evidence="4 8" id="KW-1133">Transmembrane helix</keyword>
<feature type="transmembrane region" description="Helical" evidence="8">
    <location>
        <begin position="569"/>
        <end position="589"/>
    </location>
</feature>
<evidence type="ECO:0000256" key="6">
    <source>
        <dbReference type="ARBA" id="ARBA00023136"/>
    </source>
</evidence>
<protein>
    <submittedName>
        <fullName evidence="10">Hydrogenase</fullName>
    </submittedName>
</protein>
<feature type="domain" description="NADH:quinone oxidoreductase/Mrp antiporter transmembrane" evidence="9">
    <location>
        <begin position="124"/>
        <end position="382"/>
    </location>
</feature>
<evidence type="ECO:0000259" key="9">
    <source>
        <dbReference type="Pfam" id="PF00361"/>
    </source>
</evidence>
<dbReference type="AlphaFoldDB" id="A0AA37UUG1"/>
<keyword evidence="3 7" id="KW-0812">Transmembrane</keyword>
<evidence type="ECO:0000313" key="10">
    <source>
        <dbReference type="EMBL" id="GMA31325.1"/>
    </source>
</evidence>
<keyword evidence="11" id="KW-1185">Reference proteome</keyword>
<evidence type="ECO:0000256" key="7">
    <source>
        <dbReference type="RuleBase" id="RU000320"/>
    </source>
</evidence>
<evidence type="ECO:0000256" key="3">
    <source>
        <dbReference type="ARBA" id="ARBA00022692"/>
    </source>
</evidence>
<evidence type="ECO:0000256" key="5">
    <source>
        <dbReference type="ARBA" id="ARBA00023002"/>
    </source>
</evidence>
<dbReference type="InterPro" id="IPR052175">
    <property type="entry name" value="ComplexI-like_HydComp"/>
</dbReference>
<keyword evidence="6 8" id="KW-0472">Membrane</keyword>
<evidence type="ECO:0000256" key="4">
    <source>
        <dbReference type="ARBA" id="ARBA00022989"/>
    </source>
</evidence>
<reference evidence="10" key="1">
    <citation type="journal article" date="2014" name="Int. J. Syst. Evol. Microbiol.">
        <title>Complete genome sequence of Corynebacterium casei LMG S-19264T (=DSM 44701T), isolated from a smear-ripened cheese.</title>
        <authorList>
            <consortium name="US DOE Joint Genome Institute (JGI-PGF)"/>
            <person name="Walter F."/>
            <person name="Albersmeier A."/>
            <person name="Kalinowski J."/>
            <person name="Ruckert C."/>
        </authorList>
    </citation>
    <scope>NUCLEOTIDE SEQUENCE</scope>
    <source>
        <strain evidence="10">NBRC 112290</strain>
    </source>
</reference>
<dbReference type="Pfam" id="PF00361">
    <property type="entry name" value="Proton_antipo_M"/>
    <property type="match status" value="1"/>
</dbReference>
<feature type="transmembrane region" description="Helical" evidence="8">
    <location>
        <begin position="235"/>
        <end position="253"/>
    </location>
</feature>
<dbReference type="GO" id="GO:0016491">
    <property type="term" value="F:oxidoreductase activity"/>
    <property type="evidence" value="ECO:0007669"/>
    <property type="project" value="UniProtKB-KW"/>
</dbReference>
<dbReference type="InterPro" id="IPR003918">
    <property type="entry name" value="NADH_UbQ_OxRdtase"/>
</dbReference>